<reference evidence="4 5" key="1">
    <citation type="submission" date="2023-12" db="EMBL/GenBank/DDBJ databases">
        <title>Streptomyces sp. V4-01.</title>
        <authorList>
            <person name="Somphong A."/>
            <person name="Phongsopitanun W."/>
        </authorList>
    </citation>
    <scope>NUCLEOTIDE SEQUENCE [LARGE SCALE GENOMIC DNA]</scope>
    <source>
        <strain evidence="4 5">V4-01</strain>
    </source>
</reference>
<evidence type="ECO:0000256" key="2">
    <source>
        <dbReference type="ARBA" id="ARBA00038115"/>
    </source>
</evidence>
<dbReference type="PANTHER" id="PTHR22946">
    <property type="entry name" value="DIENELACTONE HYDROLASE DOMAIN-CONTAINING PROTEIN-RELATED"/>
    <property type="match status" value="1"/>
</dbReference>
<gene>
    <name evidence="4" type="ORF">V2S66_17220</name>
</gene>
<comment type="caution">
    <text evidence="4">The sequence shown here is derived from an EMBL/GenBank/DDBJ whole genome shotgun (WGS) entry which is preliminary data.</text>
</comment>
<dbReference type="EMBL" id="JAZEWV010000012">
    <property type="protein sequence ID" value="MEE4543705.1"/>
    <property type="molecule type" value="Genomic_DNA"/>
</dbReference>
<protein>
    <submittedName>
        <fullName evidence="4">Alpha/beta fold hydrolase</fullName>
    </submittedName>
</protein>
<dbReference type="Proteomes" id="UP001344658">
    <property type="component" value="Unassembled WGS sequence"/>
</dbReference>
<dbReference type="GO" id="GO:0016787">
    <property type="term" value="F:hydrolase activity"/>
    <property type="evidence" value="ECO:0007669"/>
    <property type="project" value="UniProtKB-KW"/>
</dbReference>
<accession>A0ABU7PD11</accession>
<feature type="domain" description="AB hydrolase-1" evidence="3">
    <location>
        <begin position="5"/>
        <end position="246"/>
    </location>
</feature>
<dbReference type="PANTHER" id="PTHR22946:SF9">
    <property type="entry name" value="POLYKETIDE TRANSFERASE AF380"/>
    <property type="match status" value="1"/>
</dbReference>
<dbReference type="InterPro" id="IPR029058">
    <property type="entry name" value="AB_hydrolase_fold"/>
</dbReference>
<dbReference type="Gene3D" id="3.40.50.1820">
    <property type="entry name" value="alpha/beta hydrolase"/>
    <property type="match status" value="2"/>
</dbReference>
<organism evidence="4 5">
    <name type="scientific">Actinacidiphila polyblastidii</name>
    <dbReference type="NCBI Taxonomy" id="3110430"/>
    <lineage>
        <taxon>Bacteria</taxon>
        <taxon>Bacillati</taxon>
        <taxon>Actinomycetota</taxon>
        <taxon>Actinomycetes</taxon>
        <taxon>Kitasatosporales</taxon>
        <taxon>Streptomycetaceae</taxon>
        <taxon>Actinacidiphila</taxon>
    </lineage>
</organism>
<keyword evidence="5" id="KW-1185">Reference proteome</keyword>
<comment type="similarity">
    <text evidence="2">Belongs to the AB hydrolase superfamily. FUS2 hydrolase family.</text>
</comment>
<dbReference type="SUPFAM" id="SSF53474">
    <property type="entry name" value="alpha/beta-Hydrolases"/>
    <property type="match status" value="2"/>
</dbReference>
<dbReference type="Pfam" id="PF12697">
    <property type="entry name" value="Abhydrolase_6"/>
    <property type="match status" value="1"/>
</dbReference>
<evidence type="ECO:0000313" key="4">
    <source>
        <dbReference type="EMBL" id="MEE4543705.1"/>
    </source>
</evidence>
<dbReference type="InterPro" id="IPR050261">
    <property type="entry name" value="FrsA_esterase"/>
</dbReference>
<name>A0ABU7PD11_9ACTN</name>
<evidence type="ECO:0000259" key="3">
    <source>
        <dbReference type="Pfam" id="PF12697"/>
    </source>
</evidence>
<evidence type="ECO:0000256" key="1">
    <source>
        <dbReference type="ARBA" id="ARBA00022801"/>
    </source>
</evidence>
<sequence>MTTYLLVPGMHTGGWVWQDVAGRLREAGARAEPVTLTGLGAGAAPAGPGTDLAAHVEEVVALIDAAAAADGGGAADPAAPAAPADIVLVGHCYGARVAAGAADRRPARVARLVLVDTAPAGDGDTALALLPGAAGSGGAPLPAPPSPDGWQRLGSTAGVPAEALARLTHEATAQPPGTLTQPLRLSGAGGRLPATGVLCTGNGPGIDTVEALVRMGDPRFRPLADPRLTYFELATGHWPMLSSPGGLTEVLLRAAAGEGHRMTAAARQPPPHLAEFLLDVPAQRPRERLGRVDVYRPATEQPRPAVVFVHGGPVHPELRPTPRDWPAFIGYGRYAASLGAIGVTLDHRLYGVGDFGRAADDVAEAVALVRADPLVDADRIALWCFSVGGLLAADWLAAPPPWLRCVALSYPMLAPLPNWGHGGDSRFRPAVAVRGAGRLPVVLTRVERERPEIAATVAEFAAEATRCGADLTVIDVPGGRHGFETADHTQPAREAVRRAMRTVLGRLAD</sequence>
<dbReference type="InterPro" id="IPR000073">
    <property type="entry name" value="AB_hydrolase_1"/>
</dbReference>
<dbReference type="RefSeq" id="WP_330796380.1">
    <property type="nucleotide sequence ID" value="NZ_JAZEWV010000012.1"/>
</dbReference>
<proteinExistence type="inferred from homology"/>
<keyword evidence="1 4" id="KW-0378">Hydrolase</keyword>
<evidence type="ECO:0000313" key="5">
    <source>
        <dbReference type="Proteomes" id="UP001344658"/>
    </source>
</evidence>